<dbReference type="PANTHER" id="PTHR47074">
    <property type="entry name" value="BNAC02G40300D PROTEIN"/>
    <property type="match status" value="1"/>
</dbReference>
<organism evidence="1 2">
    <name type="scientific">Lithocarpus litseifolius</name>
    <dbReference type="NCBI Taxonomy" id="425828"/>
    <lineage>
        <taxon>Eukaryota</taxon>
        <taxon>Viridiplantae</taxon>
        <taxon>Streptophyta</taxon>
        <taxon>Embryophyta</taxon>
        <taxon>Tracheophyta</taxon>
        <taxon>Spermatophyta</taxon>
        <taxon>Magnoliopsida</taxon>
        <taxon>eudicotyledons</taxon>
        <taxon>Gunneridae</taxon>
        <taxon>Pentapetalae</taxon>
        <taxon>rosids</taxon>
        <taxon>fabids</taxon>
        <taxon>Fagales</taxon>
        <taxon>Fagaceae</taxon>
        <taxon>Lithocarpus</taxon>
    </lineage>
</organism>
<protein>
    <submittedName>
        <fullName evidence="1">Uncharacterized protein</fullName>
    </submittedName>
</protein>
<dbReference type="AlphaFoldDB" id="A0AAW2BLR5"/>
<dbReference type="PANTHER" id="PTHR47074:SF48">
    <property type="entry name" value="POLYNUCLEOTIDYL TRANSFERASE, RIBONUCLEASE H-LIKE SUPERFAMILY PROTEIN"/>
    <property type="match status" value="1"/>
</dbReference>
<dbReference type="EMBL" id="JAZDWU010000011">
    <property type="protein sequence ID" value="KAK9987016.1"/>
    <property type="molecule type" value="Genomic_DNA"/>
</dbReference>
<keyword evidence="2" id="KW-1185">Reference proteome</keyword>
<name>A0AAW2BLR5_9ROSI</name>
<evidence type="ECO:0000313" key="1">
    <source>
        <dbReference type="EMBL" id="KAK9987016.1"/>
    </source>
</evidence>
<comment type="caution">
    <text evidence="1">The sequence shown here is derived from an EMBL/GenBank/DDBJ whole genome shotgun (WGS) entry which is preliminary data.</text>
</comment>
<dbReference type="InterPro" id="IPR052929">
    <property type="entry name" value="RNase_H-like_EbsB-rel"/>
</dbReference>
<gene>
    <name evidence="1" type="ORF">SO802_031967</name>
</gene>
<reference evidence="1 2" key="1">
    <citation type="submission" date="2024-01" db="EMBL/GenBank/DDBJ databases">
        <title>A telomere-to-telomere, gap-free genome of sweet tea (Lithocarpus litseifolius).</title>
        <authorList>
            <person name="Zhou J."/>
        </authorList>
    </citation>
    <scope>NUCLEOTIDE SEQUENCE [LARGE SCALE GENOMIC DNA]</scope>
    <source>
        <strain evidence="1">Zhou-2022a</strain>
        <tissue evidence="1">Leaf</tissue>
    </source>
</reference>
<evidence type="ECO:0000313" key="2">
    <source>
        <dbReference type="Proteomes" id="UP001459277"/>
    </source>
</evidence>
<accession>A0AAW2BLR5</accession>
<dbReference type="Proteomes" id="UP001459277">
    <property type="component" value="Unassembled WGS sequence"/>
</dbReference>
<sequence length="143" mass="15630">MDILWQMLLAKNVNLDCVSRLVMVAWKLWHSRNEWRLNGVMKSGKQLVFGVMQYWAEFLAAIEGDELSSTTVQKMNWSPPPPGLCKVNFDAATFKDIRSTGIGIVIPGIGNALAGSSSPPSTVASGIQDLALNLELLREGDAI</sequence>
<proteinExistence type="predicted"/>